<dbReference type="Proteomes" id="UP000663881">
    <property type="component" value="Unassembled WGS sequence"/>
</dbReference>
<evidence type="ECO:0000259" key="8">
    <source>
        <dbReference type="Pfam" id="PF01431"/>
    </source>
</evidence>
<evidence type="ECO:0000256" key="3">
    <source>
        <dbReference type="ARBA" id="ARBA00022723"/>
    </source>
</evidence>
<reference evidence="10" key="1">
    <citation type="submission" date="2021-02" db="EMBL/GenBank/DDBJ databases">
        <authorList>
            <person name="Nowell W R."/>
        </authorList>
    </citation>
    <scope>NUCLEOTIDE SEQUENCE</scope>
</reference>
<dbReference type="PANTHER" id="PTHR11733:SF133">
    <property type="entry name" value="PHOSPHATE-REGULATING NEUTRAL ENDOPEPTIDASE PHEX"/>
    <property type="match status" value="1"/>
</dbReference>
<dbReference type="InterPro" id="IPR008753">
    <property type="entry name" value="Peptidase_M13_N"/>
</dbReference>
<dbReference type="PRINTS" id="PR00786">
    <property type="entry name" value="NEPRILYSIN"/>
</dbReference>
<dbReference type="SUPFAM" id="SSF55486">
    <property type="entry name" value="Metalloproteases ('zincins'), catalytic domain"/>
    <property type="match status" value="1"/>
</dbReference>
<keyword evidence="7" id="KW-0472">Membrane</keyword>
<keyword evidence="2" id="KW-0645">Protease</keyword>
<dbReference type="InterPro" id="IPR000718">
    <property type="entry name" value="Peptidase_M13"/>
</dbReference>
<keyword evidence="3" id="KW-0479">Metal-binding</keyword>
<dbReference type="OrthoDB" id="6475849at2759"/>
<evidence type="ECO:0000313" key="12">
    <source>
        <dbReference type="Proteomes" id="UP000663891"/>
    </source>
</evidence>
<feature type="domain" description="Peptidase M13 N-terminal" evidence="9">
    <location>
        <begin position="99"/>
        <end position="488"/>
    </location>
</feature>
<feature type="transmembrane region" description="Helical" evidence="7">
    <location>
        <begin position="27"/>
        <end position="51"/>
    </location>
</feature>
<proteinExistence type="predicted"/>
<dbReference type="Pfam" id="PF05649">
    <property type="entry name" value="Peptidase_M13_N"/>
    <property type="match status" value="1"/>
</dbReference>
<evidence type="ECO:0000256" key="5">
    <source>
        <dbReference type="ARBA" id="ARBA00022833"/>
    </source>
</evidence>
<comment type="cofactor">
    <cofactor evidence="1">
        <name>Zn(2+)</name>
        <dbReference type="ChEBI" id="CHEBI:29105"/>
    </cofactor>
</comment>
<evidence type="ECO:0000256" key="7">
    <source>
        <dbReference type="SAM" id="Phobius"/>
    </source>
</evidence>
<evidence type="ECO:0000313" key="11">
    <source>
        <dbReference type="EMBL" id="CAF3768441.1"/>
    </source>
</evidence>
<dbReference type="Gene3D" id="1.10.1380.10">
    <property type="entry name" value="Neutral endopeptidase , domain2"/>
    <property type="match status" value="1"/>
</dbReference>
<dbReference type="InterPro" id="IPR024079">
    <property type="entry name" value="MetalloPept_cat_dom_sf"/>
</dbReference>
<evidence type="ECO:0000256" key="6">
    <source>
        <dbReference type="ARBA" id="ARBA00023049"/>
    </source>
</evidence>
<dbReference type="GO" id="GO:0016485">
    <property type="term" value="P:protein processing"/>
    <property type="evidence" value="ECO:0007669"/>
    <property type="project" value="TreeGrafter"/>
</dbReference>
<keyword evidence="6" id="KW-0482">Metalloprotease</keyword>
<evidence type="ECO:0000256" key="4">
    <source>
        <dbReference type="ARBA" id="ARBA00022801"/>
    </source>
</evidence>
<evidence type="ECO:0000259" key="9">
    <source>
        <dbReference type="Pfam" id="PF05649"/>
    </source>
</evidence>
<evidence type="ECO:0000313" key="10">
    <source>
        <dbReference type="EMBL" id="CAF0855595.1"/>
    </source>
</evidence>
<protein>
    <submittedName>
        <fullName evidence="10">Uncharacterized protein</fullName>
    </submittedName>
</protein>
<dbReference type="PROSITE" id="PS51885">
    <property type="entry name" value="NEPRILYSIN"/>
    <property type="match status" value="1"/>
</dbReference>
<keyword evidence="5" id="KW-0862">Zinc</keyword>
<dbReference type="PANTHER" id="PTHR11733">
    <property type="entry name" value="ZINC METALLOPROTEASE FAMILY M13 NEPRILYSIN-RELATED"/>
    <property type="match status" value="1"/>
</dbReference>
<feature type="domain" description="Peptidase M13 C-terminal" evidence="8">
    <location>
        <begin position="549"/>
        <end position="747"/>
    </location>
</feature>
<dbReference type="GO" id="GO:0046872">
    <property type="term" value="F:metal ion binding"/>
    <property type="evidence" value="ECO:0007669"/>
    <property type="project" value="UniProtKB-KW"/>
</dbReference>
<sequence>MINTSTESIIRTTSFNQPSSKQKRLPVLLSILFGIIAGLFLIVVIILAILFGHEKNKTIRYSTTPVEIPVNDTNNLCLSPYCIKAANYFLESIDESVDPCENFYQFSCGNWIKNAKIPEDANSHNTFEIMQLEINNDIIDLLSSPISNETIKPNAIVNARRLFSSCINEEAIEEEGIDVILSFINTELGGWPILQGSTWDSSTFDLTNLLTKLGQYSVFTLYYVGTYPDEKNSSSYCIYMGQGSLGLSARSYYINETEITQAYRQYMKNIALALTNDTSIIDNDINDIFEFEKTISQYFWTPAEQYDQIQDRTNFSNLSSTMNTTFNFTDYLQRIYRFGNVSLIDTDIVTLTELAMLRNVSMIIDQQSSRTIQNYLIWRFMINMIESMPKKFRNIKQEFKKIYDGITSQKPRSIKCATFVTRNMGLAVSKLYIGKHFDKTAHKESTEMIQYIRNIFTDMINQSVWMDSISKNVAMEKIRVMSQRIGYPDGLDSDNITDFEKIYEEYNFNSSYIQNVFTIIRLAAKHKFQILREPINRKAWTHLNPTDVNANYRPWFNDITLTAAILRSPFFNKDAPKYLNYGGIGMVIGHEFTHGFDSIGRQFDKDGNRIPWWTNETINAFNEQKKCVIEQYNNYTVAQIDMKINGEQTQDENIADNGGLKEAFLAYEKWAQTNPNVDKKLPGLAKYSAEQMFFLNFGKIWCSKSKDQSEKNDLLINVHSPGEFRVIGSISNLVEFDRVFGCKPGQGNSRINKCLVW</sequence>
<dbReference type="Gene3D" id="3.40.390.10">
    <property type="entry name" value="Collagenase (Catalytic Domain)"/>
    <property type="match status" value="1"/>
</dbReference>
<organism evidence="10 12">
    <name type="scientific">Adineta steineri</name>
    <dbReference type="NCBI Taxonomy" id="433720"/>
    <lineage>
        <taxon>Eukaryota</taxon>
        <taxon>Metazoa</taxon>
        <taxon>Spiralia</taxon>
        <taxon>Gnathifera</taxon>
        <taxon>Rotifera</taxon>
        <taxon>Eurotatoria</taxon>
        <taxon>Bdelloidea</taxon>
        <taxon>Adinetida</taxon>
        <taxon>Adinetidae</taxon>
        <taxon>Adineta</taxon>
    </lineage>
</organism>
<evidence type="ECO:0000256" key="2">
    <source>
        <dbReference type="ARBA" id="ARBA00022670"/>
    </source>
</evidence>
<dbReference type="Proteomes" id="UP000663891">
    <property type="component" value="Unassembled WGS sequence"/>
</dbReference>
<dbReference type="Pfam" id="PF01431">
    <property type="entry name" value="Peptidase_M13"/>
    <property type="match status" value="1"/>
</dbReference>
<dbReference type="InterPro" id="IPR018497">
    <property type="entry name" value="Peptidase_M13_C"/>
</dbReference>
<dbReference type="EMBL" id="CAJNON010000043">
    <property type="protein sequence ID" value="CAF0855595.1"/>
    <property type="molecule type" value="Genomic_DNA"/>
</dbReference>
<dbReference type="GO" id="GO:0005886">
    <property type="term" value="C:plasma membrane"/>
    <property type="evidence" value="ECO:0007669"/>
    <property type="project" value="TreeGrafter"/>
</dbReference>
<dbReference type="AlphaFoldDB" id="A0A813WM09"/>
<dbReference type="EMBL" id="CAJOAY010000964">
    <property type="protein sequence ID" value="CAF3768441.1"/>
    <property type="molecule type" value="Genomic_DNA"/>
</dbReference>
<dbReference type="GO" id="GO:0004222">
    <property type="term" value="F:metalloendopeptidase activity"/>
    <property type="evidence" value="ECO:0007669"/>
    <property type="project" value="InterPro"/>
</dbReference>
<accession>A0A813WM09</accession>
<gene>
    <name evidence="11" type="ORF">OKA104_LOCUS16669</name>
    <name evidence="10" type="ORF">VCS650_LOCUS6909</name>
</gene>
<comment type="caution">
    <text evidence="10">The sequence shown here is derived from an EMBL/GenBank/DDBJ whole genome shotgun (WGS) entry which is preliminary data.</text>
</comment>
<keyword evidence="7" id="KW-0812">Transmembrane</keyword>
<dbReference type="InterPro" id="IPR042089">
    <property type="entry name" value="Peptidase_M13_dom_2"/>
</dbReference>
<name>A0A813WM09_9BILA</name>
<dbReference type="CDD" id="cd08662">
    <property type="entry name" value="M13"/>
    <property type="match status" value="1"/>
</dbReference>
<evidence type="ECO:0000256" key="1">
    <source>
        <dbReference type="ARBA" id="ARBA00001947"/>
    </source>
</evidence>
<keyword evidence="4" id="KW-0378">Hydrolase</keyword>
<keyword evidence="7" id="KW-1133">Transmembrane helix</keyword>